<evidence type="ECO:0000256" key="1">
    <source>
        <dbReference type="SAM" id="MobiDB-lite"/>
    </source>
</evidence>
<gene>
    <name evidence="2" type="ORF">BJ508DRAFT_331850</name>
</gene>
<reference evidence="2 3" key="1">
    <citation type="journal article" date="2018" name="Nat. Ecol. Evol.">
        <title>Pezizomycetes genomes reveal the molecular basis of ectomycorrhizal truffle lifestyle.</title>
        <authorList>
            <person name="Murat C."/>
            <person name="Payen T."/>
            <person name="Noel B."/>
            <person name="Kuo A."/>
            <person name="Morin E."/>
            <person name="Chen J."/>
            <person name="Kohler A."/>
            <person name="Krizsan K."/>
            <person name="Balestrini R."/>
            <person name="Da Silva C."/>
            <person name="Montanini B."/>
            <person name="Hainaut M."/>
            <person name="Levati E."/>
            <person name="Barry K.W."/>
            <person name="Belfiori B."/>
            <person name="Cichocki N."/>
            <person name="Clum A."/>
            <person name="Dockter R.B."/>
            <person name="Fauchery L."/>
            <person name="Guy J."/>
            <person name="Iotti M."/>
            <person name="Le Tacon F."/>
            <person name="Lindquist E.A."/>
            <person name="Lipzen A."/>
            <person name="Malagnac F."/>
            <person name="Mello A."/>
            <person name="Molinier V."/>
            <person name="Miyauchi S."/>
            <person name="Poulain J."/>
            <person name="Riccioni C."/>
            <person name="Rubini A."/>
            <person name="Sitrit Y."/>
            <person name="Splivallo R."/>
            <person name="Traeger S."/>
            <person name="Wang M."/>
            <person name="Zifcakova L."/>
            <person name="Wipf D."/>
            <person name="Zambonelli A."/>
            <person name="Paolocci F."/>
            <person name="Nowrousian M."/>
            <person name="Ottonello S."/>
            <person name="Baldrian P."/>
            <person name="Spatafora J.W."/>
            <person name="Henrissat B."/>
            <person name="Nagy L.G."/>
            <person name="Aury J.M."/>
            <person name="Wincker P."/>
            <person name="Grigoriev I.V."/>
            <person name="Bonfante P."/>
            <person name="Martin F.M."/>
        </authorList>
    </citation>
    <scope>NUCLEOTIDE SEQUENCE [LARGE SCALE GENOMIC DNA]</scope>
    <source>
        <strain evidence="2 3">RN42</strain>
    </source>
</reference>
<feature type="compositionally biased region" description="Basic and acidic residues" evidence="1">
    <location>
        <begin position="113"/>
        <end position="126"/>
    </location>
</feature>
<protein>
    <submittedName>
        <fullName evidence="2">Uncharacterized protein</fullName>
    </submittedName>
</protein>
<keyword evidence="3" id="KW-1185">Reference proteome</keyword>
<feature type="compositionally biased region" description="Acidic residues" evidence="1">
    <location>
        <begin position="100"/>
        <end position="112"/>
    </location>
</feature>
<feature type="region of interest" description="Disordered" evidence="1">
    <location>
        <begin position="70"/>
        <end position="126"/>
    </location>
</feature>
<dbReference type="AlphaFoldDB" id="A0A3N4HR12"/>
<evidence type="ECO:0000313" key="2">
    <source>
        <dbReference type="EMBL" id="RPA75747.1"/>
    </source>
</evidence>
<name>A0A3N4HR12_ASCIM</name>
<proteinExistence type="predicted"/>
<sequence>MPARDREADPRNAQLQMGDINYLNSINPSFPCSHPDSTPLGDIALEAQRAVNSKILEDVNWYLAGREALLKKHPRKASAKEKAKPAAAGRRSTGDRDREGEEEEEEEEDEENNDQRENRVDPQEIARKARVELSRFAYRG</sequence>
<accession>A0A3N4HR12</accession>
<evidence type="ECO:0000313" key="3">
    <source>
        <dbReference type="Proteomes" id="UP000275078"/>
    </source>
</evidence>
<organism evidence="2 3">
    <name type="scientific">Ascobolus immersus RN42</name>
    <dbReference type="NCBI Taxonomy" id="1160509"/>
    <lineage>
        <taxon>Eukaryota</taxon>
        <taxon>Fungi</taxon>
        <taxon>Dikarya</taxon>
        <taxon>Ascomycota</taxon>
        <taxon>Pezizomycotina</taxon>
        <taxon>Pezizomycetes</taxon>
        <taxon>Pezizales</taxon>
        <taxon>Ascobolaceae</taxon>
        <taxon>Ascobolus</taxon>
    </lineage>
</organism>
<dbReference type="EMBL" id="ML119758">
    <property type="protein sequence ID" value="RPA75747.1"/>
    <property type="molecule type" value="Genomic_DNA"/>
</dbReference>
<dbReference type="Proteomes" id="UP000275078">
    <property type="component" value="Unassembled WGS sequence"/>
</dbReference>